<reference evidence="1 2" key="2">
    <citation type="journal article" date="2022" name="Mar. Drugs">
        <title>Bioassay-Guided Fractionation Leads to the Detection of Cholic Acid Generated by the Rare Thalassomonas sp.</title>
        <authorList>
            <person name="Pheiffer F."/>
            <person name="Schneider Y.K."/>
            <person name="Hansen E.H."/>
            <person name="Andersen J.H."/>
            <person name="Isaksson J."/>
            <person name="Busche T."/>
            <person name="R C."/>
            <person name="Kalinowski J."/>
            <person name="Zyl L.V."/>
            <person name="Trindade M."/>
        </authorList>
    </citation>
    <scope>NUCLEOTIDE SEQUENCE [LARGE SCALE GENOMIC DNA]</scope>
    <source>
        <strain evidence="1 2">XOM25</strain>
    </source>
</reference>
<evidence type="ECO:0000313" key="2">
    <source>
        <dbReference type="Proteomes" id="UP000032352"/>
    </source>
</evidence>
<dbReference type="RefSeq" id="WP_044841085.1">
    <property type="nucleotide sequence ID" value="NZ_CP059733.1"/>
</dbReference>
<evidence type="ECO:0000313" key="1">
    <source>
        <dbReference type="EMBL" id="WDE07589.1"/>
    </source>
</evidence>
<gene>
    <name evidence="1" type="ORF">SG34_012280</name>
</gene>
<dbReference type="EMBL" id="CP059733">
    <property type="protein sequence ID" value="WDE07589.1"/>
    <property type="molecule type" value="Genomic_DNA"/>
</dbReference>
<dbReference type="AlphaFoldDB" id="A0AAF0CCT9"/>
<keyword evidence="2" id="KW-1185">Reference proteome</keyword>
<protein>
    <submittedName>
        <fullName evidence="1">Uncharacterized protein</fullName>
    </submittedName>
</protein>
<name>A0AAF0CCT9_9GAMM</name>
<proteinExistence type="predicted"/>
<dbReference type="KEGG" id="tvd:SG34_012280"/>
<accession>A0AAF0CCT9</accession>
<reference evidence="1 2" key="1">
    <citation type="journal article" date="2015" name="Genome Announc.">
        <title>Draft Genome Sequences of Marine Isolates of Thalassomonas viridans and Thalassomonas actiniarum.</title>
        <authorList>
            <person name="Olonade I."/>
            <person name="van Zyl L.J."/>
            <person name="Trindade M."/>
        </authorList>
    </citation>
    <scope>NUCLEOTIDE SEQUENCE [LARGE SCALE GENOMIC DNA]</scope>
    <source>
        <strain evidence="1 2">XOM25</strain>
    </source>
</reference>
<dbReference type="Proteomes" id="UP000032352">
    <property type="component" value="Chromosome"/>
</dbReference>
<organism evidence="1 2">
    <name type="scientific">Thalassomonas viridans</name>
    <dbReference type="NCBI Taxonomy" id="137584"/>
    <lineage>
        <taxon>Bacteria</taxon>
        <taxon>Pseudomonadati</taxon>
        <taxon>Pseudomonadota</taxon>
        <taxon>Gammaproteobacteria</taxon>
        <taxon>Alteromonadales</taxon>
        <taxon>Colwelliaceae</taxon>
        <taxon>Thalassomonas</taxon>
    </lineage>
</organism>
<sequence length="151" mass="17666">MKKIFIFLPFLAPDIAFSCPSLQGTWLSSLEKFESFNNRWANIDDRAWSFMEQTQGHEIIKFNDNNEMLVSTPEIEVKVGEKTMKLPPNEERINFSVLGCTDKSIALKYQRYGKMRISQLHFENDNTYWEYMGTSASDGNSHIREYYVKAE</sequence>